<comment type="caution">
    <text evidence="2">The sequence shown here is derived from an EMBL/GenBank/DDBJ whole genome shotgun (WGS) entry which is preliminary data.</text>
</comment>
<dbReference type="RefSeq" id="WP_220168742.1">
    <property type="nucleotide sequence ID" value="NZ_JAIBOA010000016.1"/>
</dbReference>
<proteinExistence type="predicted"/>
<keyword evidence="3" id="KW-1185">Reference proteome</keyword>
<dbReference type="EMBL" id="JAIBOA010000016">
    <property type="protein sequence ID" value="MBW8485521.1"/>
    <property type="molecule type" value="Genomic_DNA"/>
</dbReference>
<feature type="compositionally biased region" description="Gly residues" evidence="1">
    <location>
        <begin position="121"/>
        <end position="130"/>
    </location>
</feature>
<evidence type="ECO:0000256" key="1">
    <source>
        <dbReference type="SAM" id="MobiDB-lite"/>
    </source>
</evidence>
<dbReference type="Proteomes" id="UP000774570">
    <property type="component" value="Unassembled WGS sequence"/>
</dbReference>
<protein>
    <recommendedName>
        <fullName evidence="4">Sel1 repeat family protein</fullName>
    </recommendedName>
</protein>
<feature type="region of interest" description="Disordered" evidence="1">
    <location>
        <begin position="115"/>
        <end position="155"/>
    </location>
</feature>
<feature type="compositionally biased region" description="Gly residues" evidence="1">
    <location>
        <begin position="190"/>
        <end position="199"/>
    </location>
</feature>
<organism evidence="2 3">
    <name type="scientific">Actinomadura parmotrematis</name>
    <dbReference type="NCBI Taxonomy" id="2864039"/>
    <lineage>
        <taxon>Bacteria</taxon>
        <taxon>Bacillati</taxon>
        <taxon>Actinomycetota</taxon>
        <taxon>Actinomycetes</taxon>
        <taxon>Streptosporangiales</taxon>
        <taxon>Thermomonosporaceae</taxon>
        <taxon>Actinomadura</taxon>
    </lineage>
</organism>
<accession>A0ABS7FYZ4</accession>
<reference evidence="2 3" key="1">
    <citation type="submission" date="2021-07" db="EMBL/GenBank/DDBJ databases">
        <title>Actinomadura sp. PM05-2 isolated from lichen.</title>
        <authorList>
            <person name="Somphong A."/>
            <person name="Phongsopitanun W."/>
            <person name="Tanasupawat S."/>
            <person name="Peongsungnone V."/>
        </authorList>
    </citation>
    <scope>NUCLEOTIDE SEQUENCE [LARGE SCALE GENOMIC DNA]</scope>
    <source>
        <strain evidence="2 3">PM05-2</strain>
    </source>
</reference>
<sequence>MTIEPSDGTPLGAIMDELGDLRVRCGRPGLRDMVRASERVLKQPVARQVQLQPLSLTGLSDRLAGRRASWPSLPWVLSFVAACHEHRARQGLGPPPDHAVLTEWADRYTAHLAADASRGRGAPGRVGGGAAEDAAADEEPAPGGDRAAHRGPPLVGSAPAAAYAVATTGPQALPGGAAGAPPPASESGGDADGGEGGDGLGALHAGVLWEDDKIAGWLEPLTAQRYRTMFGSHGVDLLGAAEQGDHDAAGRLGLLLLCHDRPSEAGAWLEKAAAGRDLVAQMLLDAPPGQRRELAATIGYKLALPGYSRIAHRYRSGRYGVIGAESYYRAAARVGHAPAMYGLALMLLARGRVGEARMHLVEAAVLGHPEARVLFVVVDRSYDPLDPDGER</sequence>
<gene>
    <name evidence="2" type="ORF">K1Y72_24285</name>
</gene>
<evidence type="ECO:0008006" key="4">
    <source>
        <dbReference type="Google" id="ProtNLM"/>
    </source>
</evidence>
<evidence type="ECO:0000313" key="2">
    <source>
        <dbReference type="EMBL" id="MBW8485521.1"/>
    </source>
</evidence>
<dbReference type="Gene3D" id="1.25.40.10">
    <property type="entry name" value="Tetratricopeptide repeat domain"/>
    <property type="match status" value="1"/>
</dbReference>
<dbReference type="SUPFAM" id="SSF81901">
    <property type="entry name" value="HCP-like"/>
    <property type="match status" value="1"/>
</dbReference>
<name>A0ABS7FYZ4_9ACTN</name>
<evidence type="ECO:0000313" key="3">
    <source>
        <dbReference type="Proteomes" id="UP000774570"/>
    </source>
</evidence>
<feature type="region of interest" description="Disordered" evidence="1">
    <location>
        <begin position="172"/>
        <end position="199"/>
    </location>
</feature>
<dbReference type="InterPro" id="IPR011990">
    <property type="entry name" value="TPR-like_helical_dom_sf"/>
</dbReference>